<accession>A0A1F6CCZ7</accession>
<reference evidence="2 3" key="1">
    <citation type="journal article" date="2016" name="Nat. Commun.">
        <title>Thousands of microbial genomes shed light on interconnected biogeochemical processes in an aquifer system.</title>
        <authorList>
            <person name="Anantharaman K."/>
            <person name="Brown C.T."/>
            <person name="Hug L.A."/>
            <person name="Sharon I."/>
            <person name="Castelle C.J."/>
            <person name="Probst A.J."/>
            <person name="Thomas B.C."/>
            <person name="Singh A."/>
            <person name="Wilkins M.J."/>
            <person name="Karaoz U."/>
            <person name="Brodie E.L."/>
            <person name="Williams K.H."/>
            <person name="Hubbard S.S."/>
            <person name="Banfield J.F."/>
        </authorList>
    </citation>
    <scope>NUCLEOTIDE SEQUENCE [LARGE SCALE GENOMIC DNA]</scope>
</reference>
<dbReference type="AlphaFoldDB" id="A0A1F6CCZ7"/>
<comment type="caution">
    <text evidence="2">The sequence shown here is derived from an EMBL/GenBank/DDBJ whole genome shotgun (WGS) entry which is preliminary data.</text>
</comment>
<proteinExistence type="predicted"/>
<keyword evidence="1" id="KW-0732">Signal</keyword>
<dbReference type="Proteomes" id="UP000178344">
    <property type="component" value="Unassembled WGS sequence"/>
</dbReference>
<name>A0A1F6CCZ7_9BACT</name>
<dbReference type="EMBL" id="MFKQ01000032">
    <property type="protein sequence ID" value="OGG47033.1"/>
    <property type="molecule type" value="Genomic_DNA"/>
</dbReference>
<protein>
    <recommendedName>
        <fullName evidence="4">DUF5667 domain-containing protein</fullName>
    </recommendedName>
</protein>
<sequence length="154" mass="17802">MSNIVRHYLFFLVLLFFAFPPLAGGFASAQADPKLQVPETLDDAKEGVLNVSDKIMAAIPGVISGIWEREVVPVWKSMWNWVQEEVWQRRVQPALETLIDKVMEFFGKEVEKRKPLIEQEFEQEKQELKQDIENYGKDAGKGLWARFLGLFSEE</sequence>
<organism evidence="2 3">
    <name type="scientific">Candidatus Kaiserbacteria bacterium RIFCSPHIGHO2_01_FULL_49_13</name>
    <dbReference type="NCBI Taxonomy" id="1798477"/>
    <lineage>
        <taxon>Bacteria</taxon>
        <taxon>Candidatus Kaiseribacteriota</taxon>
    </lineage>
</organism>
<evidence type="ECO:0000313" key="2">
    <source>
        <dbReference type="EMBL" id="OGG47033.1"/>
    </source>
</evidence>
<evidence type="ECO:0008006" key="4">
    <source>
        <dbReference type="Google" id="ProtNLM"/>
    </source>
</evidence>
<feature type="signal peptide" evidence="1">
    <location>
        <begin position="1"/>
        <end position="23"/>
    </location>
</feature>
<evidence type="ECO:0000313" key="3">
    <source>
        <dbReference type="Proteomes" id="UP000178344"/>
    </source>
</evidence>
<evidence type="ECO:0000256" key="1">
    <source>
        <dbReference type="SAM" id="SignalP"/>
    </source>
</evidence>
<feature type="chain" id="PRO_5009523324" description="DUF5667 domain-containing protein" evidence="1">
    <location>
        <begin position="24"/>
        <end position="154"/>
    </location>
</feature>
<gene>
    <name evidence="2" type="ORF">A2671_02155</name>
</gene>